<name>A0A0L0FY11_9EUKA</name>
<feature type="region of interest" description="Disordered" evidence="1">
    <location>
        <begin position="374"/>
        <end position="403"/>
    </location>
</feature>
<feature type="compositionally biased region" description="Polar residues" evidence="1">
    <location>
        <begin position="344"/>
        <end position="360"/>
    </location>
</feature>
<feature type="compositionally biased region" description="Pro residues" evidence="1">
    <location>
        <begin position="219"/>
        <end position="236"/>
    </location>
</feature>
<feature type="region of interest" description="Disordered" evidence="1">
    <location>
        <begin position="417"/>
        <end position="452"/>
    </location>
</feature>
<feature type="region of interest" description="Disordered" evidence="1">
    <location>
        <begin position="271"/>
        <end position="306"/>
    </location>
</feature>
<feature type="region of interest" description="Disordered" evidence="1">
    <location>
        <begin position="30"/>
        <end position="51"/>
    </location>
</feature>
<evidence type="ECO:0000256" key="1">
    <source>
        <dbReference type="SAM" id="MobiDB-lite"/>
    </source>
</evidence>
<evidence type="ECO:0000313" key="3">
    <source>
        <dbReference type="Proteomes" id="UP000054560"/>
    </source>
</evidence>
<dbReference type="RefSeq" id="XP_014155426.1">
    <property type="nucleotide sequence ID" value="XM_014299951.1"/>
</dbReference>
<accession>A0A0L0FY11</accession>
<dbReference type="GeneID" id="25906655"/>
<organism evidence="2 3">
    <name type="scientific">Sphaeroforma arctica JP610</name>
    <dbReference type="NCBI Taxonomy" id="667725"/>
    <lineage>
        <taxon>Eukaryota</taxon>
        <taxon>Ichthyosporea</taxon>
        <taxon>Ichthyophonida</taxon>
        <taxon>Sphaeroforma</taxon>
    </lineage>
</organism>
<feature type="region of interest" description="Disordered" evidence="1">
    <location>
        <begin position="338"/>
        <end position="360"/>
    </location>
</feature>
<feature type="region of interest" description="Disordered" evidence="1">
    <location>
        <begin position="215"/>
        <end position="238"/>
    </location>
</feature>
<sequence>MLDKYNTIFVDEVDLSTCLPEVQTLRDRLGDGLRTETKSTGQNSPSSSNEDILDHCCASPMMSDVAPRIKTKRLNSMQCIESSSNKSDTAMEDTDTNLFSSQLSLGSGYRAIKAESLESLFIASLSAYDSAAVNAQRIKEGLPVEIDTTGWYAIAETITDDEQNDKATSATELNESTTVDVPQDRLPQADVAQHVVPAVGTMTCASPADIPETYFAAAPPRPTAGPPRPKTVPRKPPSTSIVVAQGSDTVDEISSSSDVISVWMGAEVDTGMGASDTRVPSATNTQQPGTEEQVDYHGTSSGDDLTVDAANENRQELHSARKDEGEVEICETTISAIDDRESPLETSDPANVENECTTTLPDMDSTTVAIEHKDENSIESETKSSANTTVSPTVAQPQAPPSAVTVADIGVSDAAPIAAPRPRTTSTHSLHSAHSIAASGAEGRSTTNTVEGPQAEPIDLMKALKQCGDDSSMSGSAVAEYMIQTMSKKSSECVCRDVNPQTEQQTRSACKTTEGSCVSSDCAVTPTVEEVADDVFHVIEQLSAFSPTLATAPSDA</sequence>
<reference evidence="2 3" key="1">
    <citation type="submission" date="2011-02" db="EMBL/GenBank/DDBJ databases">
        <title>The Genome Sequence of Sphaeroforma arctica JP610.</title>
        <authorList>
            <consortium name="The Broad Institute Genome Sequencing Platform"/>
            <person name="Russ C."/>
            <person name="Cuomo C."/>
            <person name="Young S.K."/>
            <person name="Zeng Q."/>
            <person name="Gargeya S."/>
            <person name="Alvarado L."/>
            <person name="Berlin A."/>
            <person name="Chapman S.B."/>
            <person name="Chen Z."/>
            <person name="Freedman E."/>
            <person name="Gellesch M."/>
            <person name="Goldberg J."/>
            <person name="Griggs A."/>
            <person name="Gujja S."/>
            <person name="Heilman E."/>
            <person name="Heiman D."/>
            <person name="Howarth C."/>
            <person name="Mehta T."/>
            <person name="Neiman D."/>
            <person name="Pearson M."/>
            <person name="Roberts A."/>
            <person name="Saif S."/>
            <person name="Shea T."/>
            <person name="Shenoy N."/>
            <person name="Sisk P."/>
            <person name="Stolte C."/>
            <person name="Sykes S."/>
            <person name="White J."/>
            <person name="Yandava C."/>
            <person name="Burger G."/>
            <person name="Gray M.W."/>
            <person name="Holland P.W.H."/>
            <person name="King N."/>
            <person name="Lang F.B.F."/>
            <person name="Roger A.J."/>
            <person name="Ruiz-Trillo I."/>
            <person name="Haas B."/>
            <person name="Nusbaum C."/>
            <person name="Birren B."/>
        </authorList>
    </citation>
    <scope>NUCLEOTIDE SEQUENCE [LARGE SCALE GENOMIC DNA]</scope>
    <source>
        <strain evidence="2 3">JP610</strain>
    </source>
</reference>
<feature type="compositionally biased region" description="Polar residues" evidence="1">
    <location>
        <begin position="38"/>
        <end position="50"/>
    </location>
</feature>
<gene>
    <name evidence="2" type="ORF">SARC_06151</name>
</gene>
<proteinExistence type="predicted"/>
<evidence type="ECO:0000313" key="2">
    <source>
        <dbReference type="EMBL" id="KNC81524.1"/>
    </source>
</evidence>
<feature type="compositionally biased region" description="Polar residues" evidence="1">
    <location>
        <begin position="278"/>
        <end position="290"/>
    </location>
</feature>
<keyword evidence="3" id="KW-1185">Reference proteome</keyword>
<dbReference type="Proteomes" id="UP000054560">
    <property type="component" value="Unassembled WGS sequence"/>
</dbReference>
<feature type="compositionally biased region" description="Polar residues" evidence="1">
    <location>
        <begin position="383"/>
        <end position="396"/>
    </location>
</feature>
<feature type="compositionally biased region" description="Low complexity" evidence="1">
    <location>
        <begin position="417"/>
        <end position="439"/>
    </location>
</feature>
<dbReference type="AlphaFoldDB" id="A0A0L0FY11"/>
<protein>
    <submittedName>
        <fullName evidence="2">Uncharacterized protein</fullName>
    </submittedName>
</protein>
<dbReference type="EMBL" id="KQ242024">
    <property type="protein sequence ID" value="KNC81524.1"/>
    <property type="molecule type" value="Genomic_DNA"/>
</dbReference>